<sequence>MISKLVKLFSLNHYFDKVARNVYDVNANVILHRLFPHETILPFTTFSLNPGTILHIINEIQINSRKSIIEFGSGISTIILARYISENNLSIRISSIESNESWLGFIDKQLEMYNCRHVVDLCYAPLKSNSNYTTLWYNDDKVSEIIKDKKFDLVIVDGPSGGLGKFARKPALNAIINHIDSNFSIFLDDVRRPDESQILEEWYNSLKNANFKVKMISLKSRVYGILTSEDAFSSNPLSH</sequence>
<evidence type="ECO:0000313" key="1">
    <source>
        <dbReference type="EMBL" id="RED19574.1"/>
    </source>
</evidence>
<dbReference type="InterPro" id="IPR029063">
    <property type="entry name" value="SAM-dependent_MTases_sf"/>
</dbReference>
<gene>
    <name evidence="1" type="ORF">BD847_3861</name>
</gene>
<proteinExistence type="predicted"/>
<evidence type="ECO:0000313" key="2">
    <source>
        <dbReference type="Proteomes" id="UP000257004"/>
    </source>
</evidence>
<reference evidence="1 2" key="1">
    <citation type="submission" date="2018-07" db="EMBL/GenBank/DDBJ databases">
        <title>Genomic Encyclopedia of Archaeal and Bacterial Type Strains, Phase II (KMG-II): from individual species to whole genera.</title>
        <authorList>
            <person name="Goeker M."/>
        </authorList>
    </citation>
    <scope>NUCLEOTIDE SEQUENCE [LARGE SCALE GENOMIC DNA]</scope>
    <source>
        <strain evidence="1 2">DSM 25795</strain>
    </source>
</reference>
<dbReference type="AlphaFoldDB" id="A0A3D9FK66"/>
<dbReference type="SUPFAM" id="SSF53335">
    <property type="entry name" value="S-adenosyl-L-methionine-dependent methyltransferases"/>
    <property type="match status" value="1"/>
</dbReference>
<organism evidence="1 2">
    <name type="scientific">Flavobacterium cutihirudinis</name>
    <dbReference type="NCBI Taxonomy" id="1265740"/>
    <lineage>
        <taxon>Bacteria</taxon>
        <taxon>Pseudomonadati</taxon>
        <taxon>Bacteroidota</taxon>
        <taxon>Flavobacteriia</taxon>
        <taxon>Flavobacteriales</taxon>
        <taxon>Flavobacteriaceae</taxon>
        <taxon>Flavobacterium</taxon>
    </lineage>
</organism>
<protein>
    <recommendedName>
        <fullName evidence="3">Methyltransferase family protein</fullName>
    </recommendedName>
</protein>
<comment type="caution">
    <text evidence="1">The sequence shown here is derived from an EMBL/GenBank/DDBJ whole genome shotgun (WGS) entry which is preliminary data.</text>
</comment>
<dbReference type="RefSeq" id="WP_115889803.1">
    <property type="nucleotide sequence ID" value="NZ_QRDQ01000012.1"/>
</dbReference>
<dbReference type="Proteomes" id="UP000257004">
    <property type="component" value="Unassembled WGS sequence"/>
</dbReference>
<keyword evidence="2" id="KW-1185">Reference proteome</keyword>
<evidence type="ECO:0008006" key="3">
    <source>
        <dbReference type="Google" id="ProtNLM"/>
    </source>
</evidence>
<dbReference type="EMBL" id="QRDQ01000012">
    <property type="protein sequence ID" value="RED19574.1"/>
    <property type="molecule type" value="Genomic_DNA"/>
</dbReference>
<dbReference type="Gene3D" id="3.40.50.150">
    <property type="entry name" value="Vaccinia Virus protein VP39"/>
    <property type="match status" value="1"/>
</dbReference>
<dbReference type="OrthoDB" id="9795498at2"/>
<name>A0A3D9FK66_9FLAO</name>
<accession>A0A3D9FK66</accession>